<dbReference type="RefSeq" id="WP_106602941.1">
    <property type="nucleotide sequence ID" value="NZ_PYGK01000006.1"/>
</dbReference>
<comment type="caution">
    <text evidence="1">The sequence shown here is derived from an EMBL/GenBank/DDBJ whole genome shotgun (WGS) entry which is preliminary data.</text>
</comment>
<dbReference type="InterPro" id="IPR014710">
    <property type="entry name" value="RmlC-like_jellyroll"/>
</dbReference>
<keyword evidence="2" id="KW-1185">Reference proteome</keyword>
<dbReference type="Gene3D" id="2.60.120.10">
    <property type="entry name" value="Jelly Rolls"/>
    <property type="match status" value="1"/>
</dbReference>
<dbReference type="Proteomes" id="UP000240978">
    <property type="component" value="Unassembled WGS sequence"/>
</dbReference>
<dbReference type="AlphaFoldDB" id="A0A2P8G704"/>
<name>A0A2P8G704_9BACT</name>
<sequence length="186" mass="21682">MELIQYINSKVKLSEEESAIIDAAFKREVYPKGTLLTPPGNNSQKVFFIEKGLIRTFYNKDGKDITHFFFDENRFTMSLESVYFNHPDPYGREVLENATLRIILFRDFNALLNEIAEFKNLGIMVAIEFLKLFSDKLYSLQFQTAEQRYKFMMDNYSNILSRAPLGHIASYLGITQQTLSVIRAKY</sequence>
<proteinExistence type="predicted"/>
<dbReference type="InterPro" id="IPR018490">
    <property type="entry name" value="cNMP-bd_dom_sf"/>
</dbReference>
<dbReference type="OrthoDB" id="680421at2"/>
<evidence type="ECO:0000313" key="1">
    <source>
        <dbReference type="EMBL" id="PSL29727.1"/>
    </source>
</evidence>
<protein>
    <submittedName>
        <fullName evidence="1">CRP-like cAMP-binding protein</fullName>
    </submittedName>
</protein>
<gene>
    <name evidence="1" type="ORF">CLV42_10661</name>
</gene>
<dbReference type="EMBL" id="PYGK01000006">
    <property type="protein sequence ID" value="PSL29727.1"/>
    <property type="molecule type" value="Genomic_DNA"/>
</dbReference>
<organism evidence="1 2">
    <name type="scientific">Chitinophaga ginsengisoli</name>
    <dbReference type="NCBI Taxonomy" id="363837"/>
    <lineage>
        <taxon>Bacteria</taxon>
        <taxon>Pseudomonadati</taxon>
        <taxon>Bacteroidota</taxon>
        <taxon>Chitinophagia</taxon>
        <taxon>Chitinophagales</taxon>
        <taxon>Chitinophagaceae</taxon>
        <taxon>Chitinophaga</taxon>
    </lineage>
</organism>
<reference evidence="1 2" key="1">
    <citation type="submission" date="2018-03" db="EMBL/GenBank/DDBJ databases">
        <title>Genomic Encyclopedia of Archaeal and Bacterial Type Strains, Phase II (KMG-II): from individual species to whole genera.</title>
        <authorList>
            <person name="Goeker M."/>
        </authorList>
    </citation>
    <scope>NUCLEOTIDE SEQUENCE [LARGE SCALE GENOMIC DNA]</scope>
    <source>
        <strain evidence="1 2">DSM 18107</strain>
    </source>
</reference>
<evidence type="ECO:0000313" key="2">
    <source>
        <dbReference type="Proteomes" id="UP000240978"/>
    </source>
</evidence>
<dbReference type="SUPFAM" id="SSF51206">
    <property type="entry name" value="cAMP-binding domain-like"/>
    <property type="match status" value="1"/>
</dbReference>
<accession>A0A2P8G704</accession>